<reference evidence="1 2" key="1">
    <citation type="submission" date="2018-03" db="EMBL/GenBank/DDBJ databases">
        <title>Defining the species Micromonospora saelicesensis and Micromonospora noduli under the framework of genomics.</title>
        <authorList>
            <person name="Riesco R."/>
            <person name="Trujillo M.E."/>
        </authorList>
    </citation>
    <scope>NUCLEOTIDE SEQUENCE [LARGE SCALE GENOMIC DNA]</scope>
    <source>
        <strain evidence="1 2">LAH08</strain>
    </source>
</reference>
<evidence type="ECO:0000313" key="1">
    <source>
        <dbReference type="EMBL" id="RAO05534.1"/>
    </source>
</evidence>
<evidence type="ECO:0000313" key="2">
    <source>
        <dbReference type="Proteomes" id="UP000248966"/>
    </source>
</evidence>
<dbReference type="InterPro" id="IPR035944">
    <property type="entry name" value="YfbM-like_sf"/>
</dbReference>
<dbReference type="AlphaFoldDB" id="A0A328NDI5"/>
<organism evidence="1 2">
    <name type="scientific">Micromonospora noduli</name>
    <dbReference type="NCBI Taxonomy" id="709876"/>
    <lineage>
        <taxon>Bacteria</taxon>
        <taxon>Bacillati</taxon>
        <taxon>Actinomycetota</taxon>
        <taxon>Actinomycetes</taxon>
        <taxon>Micromonosporales</taxon>
        <taxon>Micromonosporaceae</taxon>
        <taxon>Micromonospora</taxon>
    </lineage>
</organism>
<dbReference type="RefSeq" id="WP_112582622.1">
    <property type="nucleotide sequence ID" value="NZ_PYAA01000004.1"/>
</dbReference>
<proteinExistence type="predicted"/>
<accession>A0A328NDI5</accession>
<sequence>MSFHMHLRATATNEVPEDFSSLVDLMSTAWEAHQNEYAAGVAHSIDKDFGHVHELYIMGLDHSDGTNPANNLPIFGGRHIDGPAKDQPPFVILDPAEVHRTADFLQTLSFDERWRIAGTNLSTPYIGWEDENAARKIYLGHHDALRTFYQRAARAGDAVIKAFWY</sequence>
<dbReference type="InterPro" id="IPR015068">
    <property type="entry name" value="DUF1877"/>
</dbReference>
<protein>
    <recommendedName>
        <fullName evidence="3">DUF1877 family protein</fullName>
    </recommendedName>
</protein>
<name>A0A328NDI5_9ACTN</name>
<gene>
    <name evidence="1" type="ORF">LAH08_00993</name>
</gene>
<dbReference type="EMBL" id="PYAA01000004">
    <property type="protein sequence ID" value="RAO05534.1"/>
    <property type="molecule type" value="Genomic_DNA"/>
</dbReference>
<dbReference type="SUPFAM" id="SSF111069">
    <property type="entry name" value="Hypothetical protein yfbM"/>
    <property type="match status" value="1"/>
</dbReference>
<comment type="caution">
    <text evidence="1">The sequence shown here is derived from an EMBL/GenBank/DDBJ whole genome shotgun (WGS) entry which is preliminary data.</text>
</comment>
<dbReference type="Proteomes" id="UP000248966">
    <property type="component" value="Unassembled WGS sequence"/>
</dbReference>
<evidence type="ECO:0008006" key="3">
    <source>
        <dbReference type="Google" id="ProtNLM"/>
    </source>
</evidence>
<dbReference type="Pfam" id="PF08974">
    <property type="entry name" value="DUF1877"/>
    <property type="match status" value="1"/>
</dbReference>
<dbReference type="Gene3D" id="3.40.1760.10">
    <property type="entry name" value="YfbM-like super family"/>
    <property type="match status" value="1"/>
</dbReference>